<reference evidence="12" key="1">
    <citation type="submission" date="2020-04" db="EMBL/GenBank/DDBJ databases">
        <authorList>
            <person name="Zhang T."/>
        </authorList>
    </citation>
    <scope>NUCLEOTIDE SEQUENCE</scope>
    <source>
        <strain evidence="12">HKST-UBA01</strain>
    </source>
</reference>
<dbReference type="Pfam" id="PF01272">
    <property type="entry name" value="GreA_GreB"/>
    <property type="match status" value="1"/>
</dbReference>
<evidence type="ECO:0000313" key="12">
    <source>
        <dbReference type="EMBL" id="MCA9390319.1"/>
    </source>
</evidence>
<dbReference type="AlphaFoldDB" id="A0A955LGV1"/>
<dbReference type="InterPro" id="IPR028624">
    <property type="entry name" value="Tscrpt_elong_fac_GreA/B"/>
</dbReference>
<evidence type="ECO:0000256" key="5">
    <source>
        <dbReference type="ARBA" id="ARBA00023163"/>
    </source>
</evidence>
<dbReference type="HAMAP" id="MF_00105">
    <property type="entry name" value="GreA_GreB"/>
    <property type="match status" value="1"/>
</dbReference>
<comment type="function">
    <text evidence="6 8 9">Necessary for efficient RNA polymerase transcription elongation past template-encoded arresting sites. The arresting sites in DNA have the property of trapping a certain fraction of elongating RNA polymerases that pass through, resulting in locked ternary complexes. Cleavage of the nascent transcript by cleavage factors such as GreA or GreB allows the resumption of elongation from the new 3'terminus. GreA releases sequences of 2 to 3 nucleotides.</text>
</comment>
<dbReference type="InterPro" id="IPR036953">
    <property type="entry name" value="GreA/GreB_C_sf"/>
</dbReference>
<keyword evidence="5 8" id="KW-0804">Transcription</keyword>
<protein>
    <recommendedName>
        <fullName evidence="2 8">Transcription elongation factor GreA</fullName>
    </recommendedName>
    <alternativeName>
        <fullName evidence="7 8">Transcript cleavage factor GreA</fullName>
    </alternativeName>
</protein>
<dbReference type="GO" id="GO:0032784">
    <property type="term" value="P:regulation of DNA-templated transcription elongation"/>
    <property type="evidence" value="ECO:0007669"/>
    <property type="project" value="UniProtKB-UniRule"/>
</dbReference>
<dbReference type="FunFam" id="3.10.50.30:FF:000001">
    <property type="entry name" value="Transcription elongation factor GreA"/>
    <property type="match status" value="1"/>
</dbReference>
<keyword evidence="8" id="KW-0175">Coiled coil</keyword>
<dbReference type="NCBIfam" id="TIGR01462">
    <property type="entry name" value="greA"/>
    <property type="match status" value="1"/>
</dbReference>
<evidence type="ECO:0000256" key="4">
    <source>
        <dbReference type="ARBA" id="ARBA00023125"/>
    </source>
</evidence>
<evidence type="ECO:0000256" key="8">
    <source>
        <dbReference type="HAMAP-Rule" id="MF_00105"/>
    </source>
</evidence>
<dbReference type="PANTHER" id="PTHR30437">
    <property type="entry name" value="TRANSCRIPTION ELONGATION FACTOR GREA"/>
    <property type="match status" value="1"/>
</dbReference>
<organism evidence="12 13">
    <name type="scientific">candidate division WWE3 bacterium</name>
    <dbReference type="NCBI Taxonomy" id="2053526"/>
    <lineage>
        <taxon>Bacteria</taxon>
        <taxon>Katanobacteria</taxon>
    </lineage>
</organism>
<keyword evidence="3 8" id="KW-0805">Transcription regulation</keyword>
<dbReference type="GO" id="GO:0006354">
    <property type="term" value="P:DNA-templated transcription elongation"/>
    <property type="evidence" value="ECO:0007669"/>
    <property type="project" value="TreeGrafter"/>
</dbReference>
<dbReference type="Pfam" id="PF03449">
    <property type="entry name" value="GreA_GreB_N"/>
    <property type="match status" value="1"/>
</dbReference>
<evidence type="ECO:0000256" key="3">
    <source>
        <dbReference type="ARBA" id="ARBA00023015"/>
    </source>
</evidence>
<dbReference type="GO" id="GO:0070063">
    <property type="term" value="F:RNA polymerase binding"/>
    <property type="evidence" value="ECO:0007669"/>
    <property type="project" value="InterPro"/>
</dbReference>
<feature type="coiled-coil region" evidence="8">
    <location>
        <begin position="6"/>
        <end position="69"/>
    </location>
</feature>
<evidence type="ECO:0000259" key="11">
    <source>
        <dbReference type="Pfam" id="PF03449"/>
    </source>
</evidence>
<dbReference type="InterPro" id="IPR036805">
    <property type="entry name" value="Tscrpt_elong_fac_GreA/B_N_sf"/>
</dbReference>
<dbReference type="NCBIfam" id="NF001263">
    <property type="entry name" value="PRK00226.1-4"/>
    <property type="match status" value="1"/>
</dbReference>
<evidence type="ECO:0000313" key="13">
    <source>
        <dbReference type="Proteomes" id="UP000701698"/>
    </source>
</evidence>
<dbReference type="Gene3D" id="3.10.50.30">
    <property type="entry name" value="Transcription elongation factor, GreA/GreB, C-terminal domain"/>
    <property type="match status" value="1"/>
</dbReference>
<dbReference type="InterPro" id="IPR022691">
    <property type="entry name" value="Tscrpt_elong_fac_GreA/B_N"/>
</dbReference>
<dbReference type="Proteomes" id="UP000701698">
    <property type="component" value="Unassembled WGS sequence"/>
</dbReference>
<proteinExistence type="inferred from homology"/>
<comment type="similarity">
    <text evidence="1 8 9">Belongs to the GreA/GreB family.</text>
</comment>
<comment type="caution">
    <text evidence="12">The sequence shown here is derived from an EMBL/GenBank/DDBJ whole genome shotgun (WGS) entry which is preliminary data.</text>
</comment>
<dbReference type="SUPFAM" id="SSF46557">
    <property type="entry name" value="GreA transcript cleavage protein, N-terminal domain"/>
    <property type="match status" value="1"/>
</dbReference>
<dbReference type="PANTHER" id="PTHR30437:SF4">
    <property type="entry name" value="TRANSCRIPTION ELONGATION FACTOR GREA"/>
    <property type="match status" value="1"/>
</dbReference>
<evidence type="ECO:0000259" key="10">
    <source>
        <dbReference type="Pfam" id="PF01272"/>
    </source>
</evidence>
<dbReference type="InterPro" id="IPR023459">
    <property type="entry name" value="Tscrpt_elong_fac_GreA/B_fam"/>
</dbReference>
<evidence type="ECO:0000256" key="6">
    <source>
        <dbReference type="ARBA" id="ARBA00024916"/>
    </source>
</evidence>
<dbReference type="InterPro" id="IPR006359">
    <property type="entry name" value="Tscrpt_elong_fac_GreA"/>
</dbReference>
<keyword evidence="12" id="KW-0648">Protein biosynthesis</keyword>
<dbReference type="SUPFAM" id="SSF54534">
    <property type="entry name" value="FKBP-like"/>
    <property type="match status" value="1"/>
</dbReference>
<evidence type="ECO:0000256" key="2">
    <source>
        <dbReference type="ARBA" id="ARBA00013729"/>
    </source>
</evidence>
<keyword evidence="4 8" id="KW-0238">DNA-binding</keyword>
<reference evidence="12" key="2">
    <citation type="journal article" date="2021" name="Microbiome">
        <title>Successional dynamics and alternative stable states in a saline activated sludge microbial community over 9 years.</title>
        <authorList>
            <person name="Wang Y."/>
            <person name="Ye J."/>
            <person name="Ju F."/>
            <person name="Liu L."/>
            <person name="Boyd J.A."/>
            <person name="Deng Y."/>
            <person name="Parks D.H."/>
            <person name="Jiang X."/>
            <person name="Yin X."/>
            <person name="Woodcroft B.J."/>
            <person name="Tyson G.W."/>
            <person name="Hugenholtz P."/>
            <person name="Polz M.F."/>
            <person name="Zhang T."/>
        </authorList>
    </citation>
    <scope>NUCLEOTIDE SEQUENCE</scope>
    <source>
        <strain evidence="12">HKST-UBA01</strain>
    </source>
</reference>
<dbReference type="GO" id="GO:0003746">
    <property type="term" value="F:translation elongation factor activity"/>
    <property type="evidence" value="ECO:0007669"/>
    <property type="project" value="UniProtKB-KW"/>
</dbReference>
<name>A0A955LGV1_UNCKA</name>
<feature type="domain" description="Transcription elongation factor GreA/GreB C-terminal" evidence="10">
    <location>
        <begin position="81"/>
        <end position="152"/>
    </location>
</feature>
<dbReference type="Gene3D" id="1.10.287.180">
    <property type="entry name" value="Transcription elongation factor, GreA/GreB, N-terminal domain"/>
    <property type="match status" value="1"/>
</dbReference>
<sequence>MKKDNVRLTQQGYDDIQNELDQLKVQRPQVIKDMDHMRSLGDLKENNAYEEKRRELGFLEGRIMELEEVLKNATIIEVSTGDIIALGSSVELHIEGDKVRYQIVDENEADIVSGKISSNSPIGKALFGKKVGDEVQVESPSGTITYQILGVE</sequence>
<gene>
    <name evidence="8 12" type="primary">greA</name>
    <name evidence="12" type="ORF">KC571_02840</name>
</gene>
<dbReference type="EMBL" id="JAGQKX010000067">
    <property type="protein sequence ID" value="MCA9390319.1"/>
    <property type="molecule type" value="Genomic_DNA"/>
</dbReference>
<dbReference type="FunFam" id="1.10.287.180:FF:000001">
    <property type="entry name" value="Transcription elongation factor GreA"/>
    <property type="match status" value="1"/>
</dbReference>
<evidence type="ECO:0000256" key="7">
    <source>
        <dbReference type="ARBA" id="ARBA00030776"/>
    </source>
</evidence>
<keyword evidence="12" id="KW-0251">Elongation factor</keyword>
<dbReference type="GO" id="GO:0003677">
    <property type="term" value="F:DNA binding"/>
    <property type="evidence" value="ECO:0007669"/>
    <property type="project" value="UniProtKB-UniRule"/>
</dbReference>
<dbReference type="PIRSF" id="PIRSF006092">
    <property type="entry name" value="GreA_GreB"/>
    <property type="match status" value="1"/>
</dbReference>
<dbReference type="InterPro" id="IPR001437">
    <property type="entry name" value="Tscrpt_elong_fac_GreA/B_C"/>
</dbReference>
<accession>A0A955LGV1</accession>
<feature type="domain" description="Transcription elongation factor GreA/GreB N-terminal" evidence="11">
    <location>
        <begin position="7"/>
        <end position="75"/>
    </location>
</feature>
<evidence type="ECO:0000256" key="9">
    <source>
        <dbReference type="RuleBase" id="RU000556"/>
    </source>
</evidence>
<evidence type="ECO:0000256" key="1">
    <source>
        <dbReference type="ARBA" id="ARBA00008213"/>
    </source>
</evidence>